<dbReference type="Gene3D" id="3.30.1540.10">
    <property type="entry name" value="formyl-coa transferase, domain 3"/>
    <property type="match status" value="1"/>
</dbReference>
<dbReference type="SUPFAM" id="SSF89796">
    <property type="entry name" value="CoA-transferase family III (CaiB/BaiF)"/>
    <property type="match status" value="1"/>
</dbReference>
<dbReference type="Proteomes" id="UP000266568">
    <property type="component" value="Unassembled WGS sequence"/>
</dbReference>
<reference evidence="1 2" key="1">
    <citation type="submission" date="2018-08" db="EMBL/GenBank/DDBJ databases">
        <title>Genomic Encyclopedia of Type Strains, Phase IV (KMG-IV): sequencing the most valuable type-strain genomes for metagenomic binning, comparative biology and taxonomic classification.</title>
        <authorList>
            <person name="Goeker M."/>
        </authorList>
    </citation>
    <scope>NUCLEOTIDE SEQUENCE [LARGE SCALE GENOMIC DNA]</scope>
    <source>
        <strain evidence="1 2">DSM 25527</strain>
    </source>
</reference>
<comment type="caution">
    <text evidence="1">The sequence shown here is derived from an EMBL/GenBank/DDBJ whole genome shotgun (WGS) entry which is preliminary data.</text>
</comment>
<evidence type="ECO:0000313" key="2">
    <source>
        <dbReference type="Proteomes" id="UP000266568"/>
    </source>
</evidence>
<keyword evidence="2" id="KW-1185">Reference proteome</keyword>
<gene>
    <name evidence="1" type="ORF">DFR49_0009</name>
</gene>
<dbReference type="AlphaFoldDB" id="A0A397P7H3"/>
<dbReference type="RefSeq" id="WP_170150867.1">
    <property type="nucleotide sequence ID" value="NZ_QXDC01000002.1"/>
</dbReference>
<proteinExistence type="predicted"/>
<dbReference type="InterPro" id="IPR003673">
    <property type="entry name" value="CoA-Trfase_fam_III"/>
</dbReference>
<organism evidence="1 2">
    <name type="scientific">Hephaestia caeni</name>
    <dbReference type="NCBI Taxonomy" id="645617"/>
    <lineage>
        <taxon>Bacteria</taxon>
        <taxon>Pseudomonadati</taxon>
        <taxon>Pseudomonadota</taxon>
        <taxon>Alphaproteobacteria</taxon>
        <taxon>Sphingomonadales</taxon>
        <taxon>Sphingomonadaceae</taxon>
        <taxon>Hephaestia</taxon>
    </lineage>
</organism>
<evidence type="ECO:0000313" key="1">
    <source>
        <dbReference type="EMBL" id="RIA45490.1"/>
    </source>
</evidence>
<keyword evidence="1" id="KW-0808">Transferase</keyword>
<dbReference type="PANTHER" id="PTHR48228">
    <property type="entry name" value="SUCCINYL-COA--D-CITRAMALATE COA-TRANSFERASE"/>
    <property type="match status" value="1"/>
</dbReference>
<protein>
    <submittedName>
        <fullName evidence="1">Crotonobetainyl-CoA:carnitine CoA-transferase CaiB-like acyl-CoA transferase</fullName>
    </submittedName>
</protein>
<dbReference type="Pfam" id="PF02515">
    <property type="entry name" value="CoA_transf_3"/>
    <property type="match status" value="1"/>
</dbReference>
<dbReference type="PANTHER" id="PTHR48228:SF5">
    <property type="entry name" value="ALPHA-METHYLACYL-COA RACEMASE"/>
    <property type="match status" value="1"/>
</dbReference>
<dbReference type="InterPro" id="IPR023606">
    <property type="entry name" value="CoA-Trfase_III_dom_1_sf"/>
</dbReference>
<accession>A0A397P7H3</accession>
<name>A0A397P7H3_9SPHN</name>
<dbReference type="EMBL" id="QXDC01000002">
    <property type="protein sequence ID" value="RIA45490.1"/>
    <property type="molecule type" value="Genomic_DNA"/>
</dbReference>
<dbReference type="InterPro" id="IPR044855">
    <property type="entry name" value="CoA-Trfase_III_dom3_sf"/>
</dbReference>
<dbReference type="Gene3D" id="3.40.50.10540">
    <property type="entry name" value="Crotonobetainyl-coa:carnitine coa-transferase, domain 1"/>
    <property type="match status" value="1"/>
</dbReference>
<dbReference type="InterPro" id="IPR050509">
    <property type="entry name" value="CoA-transferase_III"/>
</dbReference>
<dbReference type="GO" id="GO:0016740">
    <property type="term" value="F:transferase activity"/>
    <property type="evidence" value="ECO:0007669"/>
    <property type="project" value="UniProtKB-KW"/>
</dbReference>
<sequence length="395" mass="42439">MATTSANHETPPEQAFRVVDFSGHIPGPLASYLLRDLGAEVIKVEAPVHGDGLRPLKPDIAGAGKYHAGLNAGTRSVVMDFRSPDWAPMVAALARSADVVLVSGRPSVMRQRGIDFETIRAAAPDIVYCMITGYGVEGSWADNAAHGLNPDAWAGLVPIQSEGGRPAPPPEYLSHGTPLAGVFAALGIMTALFRRQPGGGAQFVSTSMWQTAVWWNWRELNLQLNLGERRLTYDELGPRYATYWTRDGRALIICPIERKFWVAFCEVAGLGAEIAQRGRWDVDHVDYGYDGEREMLAALIAKRDLAEWTDMLAAIKIPFAPVLTPAEAIGGDHAAALEPTRRFKMDGQEVAVVAAPVRISREAKAVPPPVLGPPPLLGADTDAVLAELGLSAAAV</sequence>